<evidence type="ECO:0000313" key="2">
    <source>
        <dbReference type="EMBL" id="QMW24414.1"/>
    </source>
</evidence>
<proteinExistence type="predicted"/>
<organism evidence="2 3">
    <name type="scientific">Sandaracinobacteroides saxicola</name>
    <dbReference type="NCBI Taxonomy" id="2759707"/>
    <lineage>
        <taxon>Bacteria</taxon>
        <taxon>Pseudomonadati</taxon>
        <taxon>Pseudomonadota</taxon>
        <taxon>Alphaproteobacteria</taxon>
        <taxon>Sphingomonadales</taxon>
        <taxon>Sphingosinicellaceae</taxon>
        <taxon>Sandaracinobacteroides</taxon>
    </lineage>
</organism>
<keyword evidence="1" id="KW-0472">Membrane</keyword>
<keyword evidence="3" id="KW-1185">Reference proteome</keyword>
<evidence type="ECO:0000313" key="3">
    <source>
        <dbReference type="Proteomes" id="UP000515292"/>
    </source>
</evidence>
<dbReference type="KEGG" id="sand:H3309_08195"/>
<sequence length="69" mass="7517">MIRRLLRIAVIALAVSTCASLWRVLSAPMAAWTPVDLAIVALTALIQSALFLLALRQLRMVVRYIAAIG</sequence>
<dbReference type="Proteomes" id="UP000515292">
    <property type="component" value="Chromosome"/>
</dbReference>
<evidence type="ECO:0000256" key="1">
    <source>
        <dbReference type="SAM" id="Phobius"/>
    </source>
</evidence>
<reference evidence="2 3" key="1">
    <citation type="submission" date="2020-07" db="EMBL/GenBank/DDBJ databases">
        <title>Complete genome sequence for Sandaracinobacter sp. M6.</title>
        <authorList>
            <person name="Tang Y."/>
            <person name="Liu Q."/>
            <person name="Guo Z."/>
            <person name="Lei P."/>
            <person name="Huang B."/>
        </authorList>
    </citation>
    <scope>NUCLEOTIDE SEQUENCE [LARGE SCALE GENOMIC DNA]</scope>
    <source>
        <strain evidence="2 3">M6</strain>
    </source>
</reference>
<keyword evidence="1" id="KW-0812">Transmembrane</keyword>
<keyword evidence="1" id="KW-1133">Transmembrane helix</keyword>
<dbReference type="RefSeq" id="WP_182298304.1">
    <property type="nucleotide sequence ID" value="NZ_CP059851.1"/>
</dbReference>
<feature type="transmembrane region" description="Helical" evidence="1">
    <location>
        <begin position="36"/>
        <end position="55"/>
    </location>
</feature>
<accession>A0A7G5IM22</accession>
<gene>
    <name evidence="2" type="ORF">H3309_08195</name>
</gene>
<protein>
    <submittedName>
        <fullName evidence="2">Uncharacterized protein</fullName>
    </submittedName>
</protein>
<dbReference type="AlphaFoldDB" id="A0A7G5IM22"/>
<name>A0A7G5IM22_9SPHN</name>
<dbReference type="EMBL" id="CP059851">
    <property type="protein sequence ID" value="QMW24414.1"/>
    <property type="molecule type" value="Genomic_DNA"/>
</dbReference>